<reference evidence="1" key="2">
    <citation type="submission" date="2024-07" db="EMBL/GenBank/DDBJ databases">
        <title>Streptomyces haneummycinica sp. nov., a new antibiotic-producing actinobacterium isolated from marine sediment.</title>
        <authorList>
            <person name="Uemura M."/>
            <person name="Hamada M."/>
            <person name="Hirano S."/>
            <person name="Kobayashi K."/>
            <person name="Ohshiro T."/>
            <person name="Kobayashi T."/>
            <person name="Terahara T."/>
        </authorList>
    </citation>
    <scope>NUCLEOTIDE SEQUENCE</scope>
    <source>
        <strain evidence="1">KM77-8</strain>
    </source>
</reference>
<proteinExistence type="predicted"/>
<name>A0AAT9HM99_9ACTN</name>
<evidence type="ECO:0000313" key="1">
    <source>
        <dbReference type="EMBL" id="BFO18659.1"/>
    </source>
</evidence>
<dbReference type="EMBL" id="AP035768">
    <property type="protein sequence ID" value="BFO18659.1"/>
    <property type="molecule type" value="Genomic_DNA"/>
</dbReference>
<reference evidence="1" key="1">
    <citation type="submission" date="2024-06" db="EMBL/GenBank/DDBJ databases">
        <authorList>
            <consortium name="consrtm"/>
            <person name="Uemura M."/>
            <person name="Terahara T."/>
        </authorList>
    </citation>
    <scope>NUCLEOTIDE SEQUENCE</scope>
    <source>
        <strain evidence="1">KM77-8</strain>
    </source>
</reference>
<organism evidence="1">
    <name type="scientific">Streptomyces haneummycinicus</name>
    <dbReference type="NCBI Taxonomy" id="3074435"/>
    <lineage>
        <taxon>Bacteria</taxon>
        <taxon>Bacillati</taxon>
        <taxon>Actinomycetota</taxon>
        <taxon>Actinomycetes</taxon>
        <taxon>Kitasatosporales</taxon>
        <taxon>Streptomycetaceae</taxon>
        <taxon>Streptomyces</taxon>
    </lineage>
</organism>
<accession>A0AAT9HM99</accession>
<sequence>MEGNWTQADKPQEWRDSLLVGQVDVAAFLSGKSDASECQQLIDSLYDETLLGNPSGASALNGFEQGDSRLLYQVAAYQQADLDKSMKSLRSLPDTCDQFTVTGGDNGDRTVQVVEMALPEEGDARQGMTVTVKGESGVSP</sequence>
<protein>
    <submittedName>
        <fullName evidence="1">Uncharacterized protein</fullName>
    </submittedName>
</protein>
<gene>
    <name evidence="1" type="ORF">SHKM778_50470</name>
</gene>
<dbReference type="AlphaFoldDB" id="A0AAT9HM99"/>